<gene>
    <name evidence="1" type="ORF">MetfoDRAFT_0890</name>
</gene>
<dbReference type="EMBL" id="AGJL01000018">
    <property type="protein sequence ID" value="EHP87057.1"/>
    <property type="molecule type" value="Genomic_DNA"/>
</dbReference>
<protein>
    <recommendedName>
        <fullName evidence="3">CGGC domain-containing protein</fullName>
    </recommendedName>
</protein>
<reference evidence="1 2" key="1">
    <citation type="submission" date="2011-09" db="EMBL/GenBank/DDBJ databases">
        <title>The draft genome of Methanotorris formicicus Mc-S-70.</title>
        <authorList>
            <consortium name="US DOE Joint Genome Institute (JGI-PGF)"/>
            <person name="Lucas S."/>
            <person name="Han J."/>
            <person name="Lapidus A."/>
            <person name="Cheng J.-F."/>
            <person name="Goodwin L."/>
            <person name="Pitluck S."/>
            <person name="Peters L."/>
            <person name="Land M.L."/>
            <person name="Hauser L."/>
            <person name="Sieprawska-Lupa M."/>
            <person name="Takai K."/>
            <person name="Miyazaki J."/>
            <person name="Whitman W."/>
            <person name="Woyke T.J."/>
        </authorList>
    </citation>
    <scope>NUCLEOTIDE SEQUENCE [LARGE SCALE GENOMIC DNA]</scope>
    <source>
        <strain evidence="1 2">Mc-S-70</strain>
    </source>
</reference>
<name>H1KYL7_9EURY</name>
<accession>H1KYL7</accession>
<sequence>MAVVTIKKDFKEIKRKLIEKNVNTIMIIGCGKCAKNSKTGGLEEVKEMKKMLTEEGFKVGNN</sequence>
<dbReference type="OrthoDB" id="28177at2157"/>
<comment type="caution">
    <text evidence="1">The sequence shown here is derived from an EMBL/GenBank/DDBJ whole genome shotgun (WGS) entry which is preliminary data.</text>
</comment>
<evidence type="ECO:0008006" key="3">
    <source>
        <dbReference type="Google" id="ProtNLM"/>
    </source>
</evidence>
<dbReference type="Proteomes" id="UP000003706">
    <property type="component" value="Unassembled WGS sequence"/>
</dbReference>
<evidence type="ECO:0000313" key="1">
    <source>
        <dbReference type="EMBL" id="EHP87057.1"/>
    </source>
</evidence>
<dbReference type="RefSeq" id="WP_007044329.1">
    <property type="nucleotide sequence ID" value="NZ_AGJL01000018.1"/>
</dbReference>
<dbReference type="AlphaFoldDB" id="H1KYL7"/>
<evidence type="ECO:0000313" key="2">
    <source>
        <dbReference type="Proteomes" id="UP000003706"/>
    </source>
</evidence>
<organism evidence="1 2">
    <name type="scientific">Methanotorris formicicus Mc-S-70</name>
    <dbReference type="NCBI Taxonomy" id="647171"/>
    <lineage>
        <taxon>Archaea</taxon>
        <taxon>Methanobacteriati</taxon>
        <taxon>Methanobacteriota</taxon>
        <taxon>Methanomada group</taxon>
        <taxon>Methanococci</taxon>
        <taxon>Methanococcales</taxon>
        <taxon>Methanocaldococcaceae</taxon>
        <taxon>Methanotorris</taxon>
    </lineage>
</organism>
<proteinExistence type="predicted"/>
<dbReference type="STRING" id="647171.MetfoDRAFT_0890"/>
<keyword evidence="2" id="KW-1185">Reference proteome</keyword>